<keyword evidence="7" id="KW-1185">Reference proteome</keyword>
<name>C1DZ36_MICCC</name>
<dbReference type="SUPFAM" id="SSF52833">
    <property type="entry name" value="Thioredoxin-like"/>
    <property type="match status" value="1"/>
</dbReference>
<dbReference type="OrthoDB" id="422574at2759"/>
<evidence type="ECO:0000256" key="3">
    <source>
        <dbReference type="SAM" id="MobiDB-lite"/>
    </source>
</evidence>
<gene>
    <name evidence="6" type="ORF">MICPUN_55730</name>
</gene>
<comment type="similarity">
    <text evidence="1 2">Belongs to the GST superfamily.</text>
</comment>
<dbReference type="GeneID" id="8240984"/>
<proteinExistence type="inferred from homology"/>
<dbReference type="Pfam" id="PF00043">
    <property type="entry name" value="GST_C"/>
    <property type="match status" value="1"/>
</dbReference>
<dbReference type="InterPro" id="IPR036249">
    <property type="entry name" value="Thioredoxin-like_sf"/>
</dbReference>
<dbReference type="Gene3D" id="3.40.30.10">
    <property type="entry name" value="Glutaredoxin"/>
    <property type="match status" value="1"/>
</dbReference>
<dbReference type="Gene3D" id="1.20.1050.10">
    <property type="match status" value="1"/>
</dbReference>
<evidence type="ECO:0000256" key="2">
    <source>
        <dbReference type="RuleBase" id="RU003494"/>
    </source>
</evidence>
<dbReference type="AlphaFoldDB" id="C1DZ36"/>
<dbReference type="InterPro" id="IPR036282">
    <property type="entry name" value="Glutathione-S-Trfase_C_sf"/>
</dbReference>
<feature type="region of interest" description="Disordered" evidence="3">
    <location>
        <begin position="1"/>
        <end position="31"/>
    </location>
</feature>
<dbReference type="SFLD" id="SFLDS00019">
    <property type="entry name" value="Glutathione_Transferase_(cytos"/>
    <property type="match status" value="1"/>
</dbReference>
<evidence type="ECO:0000313" key="6">
    <source>
        <dbReference type="EMBL" id="ACO61538.1"/>
    </source>
</evidence>
<protein>
    <submittedName>
        <fullName evidence="6">Glutathione s-transferase</fullName>
    </submittedName>
</protein>
<dbReference type="EMBL" id="CP001323">
    <property type="protein sequence ID" value="ACO61538.1"/>
    <property type="molecule type" value="Genomic_DNA"/>
</dbReference>
<dbReference type="PANTHER" id="PTHR44051">
    <property type="entry name" value="GLUTATHIONE S-TRANSFERASE-RELATED"/>
    <property type="match status" value="1"/>
</dbReference>
<evidence type="ECO:0000313" key="7">
    <source>
        <dbReference type="Proteomes" id="UP000002009"/>
    </source>
</evidence>
<dbReference type="InParanoid" id="C1DZ36"/>
<evidence type="ECO:0000259" key="4">
    <source>
        <dbReference type="PROSITE" id="PS50404"/>
    </source>
</evidence>
<dbReference type="InterPro" id="IPR004045">
    <property type="entry name" value="Glutathione_S-Trfase_N"/>
</dbReference>
<feature type="compositionally biased region" description="Low complexity" evidence="3">
    <location>
        <begin position="1"/>
        <end position="17"/>
    </location>
</feature>
<dbReference type="InterPro" id="IPR004046">
    <property type="entry name" value="GST_C"/>
</dbReference>
<keyword evidence="6" id="KW-0808">Transferase</keyword>
<dbReference type="SUPFAM" id="SSF47616">
    <property type="entry name" value="GST C-terminal domain-like"/>
    <property type="match status" value="1"/>
</dbReference>
<dbReference type="PROSITE" id="PS50405">
    <property type="entry name" value="GST_CTER"/>
    <property type="match status" value="1"/>
</dbReference>
<feature type="domain" description="GST C-terminal" evidence="5">
    <location>
        <begin position="126"/>
        <end position="243"/>
    </location>
</feature>
<dbReference type="RefSeq" id="XP_002500280.1">
    <property type="nucleotide sequence ID" value="XM_002500234.1"/>
</dbReference>
<dbReference type="SFLD" id="SFLDG00358">
    <property type="entry name" value="Main_(cytGST)"/>
    <property type="match status" value="1"/>
</dbReference>
<dbReference type="PANTHER" id="PTHR44051:SF8">
    <property type="entry name" value="GLUTATHIONE S-TRANSFERASE GSTA"/>
    <property type="match status" value="1"/>
</dbReference>
<feature type="domain" description="GST N-terminal" evidence="4">
    <location>
        <begin position="69"/>
        <end position="125"/>
    </location>
</feature>
<reference evidence="6 7" key="1">
    <citation type="journal article" date="2009" name="Science">
        <title>Green evolution and dynamic adaptations revealed by genomes of the marine picoeukaryotes Micromonas.</title>
        <authorList>
            <person name="Worden A.Z."/>
            <person name="Lee J.H."/>
            <person name="Mock T."/>
            <person name="Rouze P."/>
            <person name="Simmons M.P."/>
            <person name="Aerts A.L."/>
            <person name="Allen A.E."/>
            <person name="Cuvelier M.L."/>
            <person name="Derelle E."/>
            <person name="Everett M.V."/>
            <person name="Foulon E."/>
            <person name="Grimwood J."/>
            <person name="Gundlach H."/>
            <person name="Henrissat B."/>
            <person name="Napoli C."/>
            <person name="McDonald S.M."/>
            <person name="Parker M.S."/>
            <person name="Rombauts S."/>
            <person name="Salamov A."/>
            <person name="Von Dassow P."/>
            <person name="Badger J.H."/>
            <person name="Coutinho P.M."/>
            <person name="Demir E."/>
            <person name="Dubchak I."/>
            <person name="Gentemann C."/>
            <person name="Eikrem W."/>
            <person name="Gready J.E."/>
            <person name="John U."/>
            <person name="Lanier W."/>
            <person name="Lindquist E.A."/>
            <person name="Lucas S."/>
            <person name="Mayer K.F."/>
            <person name="Moreau H."/>
            <person name="Not F."/>
            <person name="Otillar R."/>
            <person name="Panaud O."/>
            <person name="Pangilinan J."/>
            <person name="Paulsen I."/>
            <person name="Piegu B."/>
            <person name="Poliakov A."/>
            <person name="Robbens S."/>
            <person name="Schmutz J."/>
            <person name="Toulza E."/>
            <person name="Wyss T."/>
            <person name="Zelensky A."/>
            <person name="Zhou K."/>
            <person name="Armbrust E.V."/>
            <person name="Bhattacharya D."/>
            <person name="Goodenough U.W."/>
            <person name="Van de Peer Y."/>
            <person name="Grigoriev I.V."/>
        </authorList>
    </citation>
    <scope>NUCLEOTIDE SEQUENCE [LARGE SCALE GENOMIC DNA]</scope>
    <source>
        <strain evidence="7">RCC299 / NOUM17</strain>
    </source>
</reference>
<dbReference type="InterPro" id="IPR040079">
    <property type="entry name" value="Glutathione_S-Trfase"/>
</dbReference>
<organism evidence="6 7">
    <name type="scientific">Micromonas commoda (strain RCC299 / NOUM17 / CCMP2709)</name>
    <name type="common">Picoplanktonic green alga</name>
    <dbReference type="NCBI Taxonomy" id="296587"/>
    <lineage>
        <taxon>Eukaryota</taxon>
        <taxon>Viridiplantae</taxon>
        <taxon>Chlorophyta</taxon>
        <taxon>Mamiellophyceae</taxon>
        <taxon>Mamiellales</taxon>
        <taxon>Mamiellaceae</taxon>
        <taxon>Micromonas</taxon>
    </lineage>
</organism>
<sequence length="252" mass="27293">MASSAALLGGHLATFARRPPRRQPRRRSRRIAPAAFLGLGGKAARGGDASNSTSGVTLWGSPGSRSPLVDWYLHELDVPFDAKSPGDPNNPHPFGQIPALRDGDVEVWESGAILMYLADCYGGLDTPAKRADANKWVVWANASLDPVLFIENERGQVLDSGARRAESPKALTRLESVLAQREFLSGEAFGVADVAVASYLLFVPIFFADVSFARWPNTARYMGRCVVRPAYSKAFGGRTAAYLADRIESWVA</sequence>
<dbReference type="Proteomes" id="UP000002009">
    <property type="component" value="Chromosome 2"/>
</dbReference>
<dbReference type="CDD" id="cd03046">
    <property type="entry name" value="GST_N_GTT1_like"/>
    <property type="match status" value="1"/>
</dbReference>
<feature type="compositionally biased region" description="Basic residues" evidence="3">
    <location>
        <begin position="18"/>
        <end position="30"/>
    </location>
</feature>
<dbReference type="STRING" id="296587.C1DZ36"/>
<dbReference type="OMA" id="ERDEPWY"/>
<evidence type="ECO:0000256" key="1">
    <source>
        <dbReference type="ARBA" id="ARBA00007409"/>
    </source>
</evidence>
<dbReference type="KEGG" id="mis:MICPUN_55730"/>
<dbReference type="Pfam" id="PF02798">
    <property type="entry name" value="GST_N"/>
    <property type="match status" value="1"/>
</dbReference>
<dbReference type="InterPro" id="IPR010987">
    <property type="entry name" value="Glutathione-S-Trfase_C-like"/>
</dbReference>
<dbReference type="GO" id="GO:0016740">
    <property type="term" value="F:transferase activity"/>
    <property type="evidence" value="ECO:0007669"/>
    <property type="project" value="UniProtKB-KW"/>
</dbReference>
<evidence type="ECO:0000259" key="5">
    <source>
        <dbReference type="PROSITE" id="PS50405"/>
    </source>
</evidence>
<dbReference type="PROSITE" id="PS50404">
    <property type="entry name" value="GST_NTER"/>
    <property type="match status" value="1"/>
</dbReference>
<dbReference type="FunCoup" id="C1DZ36">
    <property type="interactions" value="970"/>
</dbReference>
<dbReference type="eggNOG" id="KOG0867">
    <property type="taxonomic scope" value="Eukaryota"/>
</dbReference>
<accession>C1DZ36</accession>